<dbReference type="PROSITE" id="PS51186">
    <property type="entry name" value="GNAT"/>
    <property type="match status" value="1"/>
</dbReference>
<evidence type="ECO:0000256" key="3">
    <source>
        <dbReference type="ARBA" id="ARBA00023315"/>
    </source>
</evidence>
<comment type="caution">
    <text evidence="4">Lacks conserved residue(s) required for the propagation of feature annotation.</text>
</comment>
<comment type="similarity">
    <text evidence="1 4">Belongs to the acetyltransferase Eis family.</text>
</comment>
<dbReference type="Pfam" id="PF13530">
    <property type="entry name" value="SCP2_2"/>
    <property type="match status" value="1"/>
</dbReference>
<dbReference type="HAMAP" id="MF_01812">
    <property type="entry name" value="Eis"/>
    <property type="match status" value="1"/>
</dbReference>
<feature type="binding site" evidence="4">
    <location>
        <begin position="89"/>
        <end position="91"/>
    </location>
    <ligand>
        <name>acetyl-CoA</name>
        <dbReference type="ChEBI" id="CHEBI:57288"/>
    </ligand>
</feature>
<dbReference type="Pfam" id="PF13527">
    <property type="entry name" value="Acetyltransf_9"/>
    <property type="match status" value="1"/>
</dbReference>
<dbReference type="PANTHER" id="PTHR37817:SF1">
    <property type="entry name" value="N-ACETYLTRANSFERASE EIS"/>
    <property type="match status" value="1"/>
</dbReference>
<dbReference type="InterPro" id="IPR041380">
    <property type="entry name" value="Acetyltransf_17"/>
</dbReference>
<organism evidence="6 7">
    <name type="scientific">Streptomyces physcomitrii</name>
    <dbReference type="NCBI Taxonomy" id="2724184"/>
    <lineage>
        <taxon>Bacteria</taxon>
        <taxon>Bacillati</taxon>
        <taxon>Actinomycetota</taxon>
        <taxon>Actinomycetes</taxon>
        <taxon>Kitasatosporales</taxon>
        <taxon>Streptomycetaceae</taxon>
        <taxon>Streptomyces</taxon>
    </lineage>
</organism>
<dbReference type="PANTHER" id="PTHR37817">
    <property type="entry name" value="N-ACETYLTRANSFERASE EIS"/>
    <property type="match status" value="1"/>
</dbReference>
<keyword evidence="2 4" id="KW-0808">Transferase</keyword>
<dbReference type="CDD" id="cd04301">
    <property type="entry name" value="NAT_SF"/>
    <property type="match status" value="1"/>
</dbReference>
<dbReference type="InterPro" id="IPR000182">
    <property type="entry name" value="GNAT_dom"/>
</dbReference>
<dbReference type="InterPro" id="IPR051554">
    <property type="entry name" value="Acetyltransferase_Eis"/>
</dbReference>
<dbReference type="SUPFAM" id="SSF55718">
    <property type="entry name" value="SCP-like"/>
    <property type="match status" value="1"/>
</dbReference>
<feature type="binding site" evidence="4">
    <location>
        <begin position="97"/>
        <end position="102"/>
    </location>
    <ligand>
        <name>acetyl-CoA</name>
        <dbReference type="ChEBI" id="CHEBI:57288"/>
    </ligand>
</feature>
<dbReference type="Pfam" id="PF17668">
    <property type="entry name" value="Acetyltransf_17"/>
    <property type="match status" value="1"/>
</dbReference>
<dbReference type="Gene3D" id="3.30.1050.10">
    <property type="entry name" value="SCP2 sterol-binding domain"/>
    <property type="match status" value="1"/>
</dbReference>
<evidence type="ECO:0000256" key="2">
    <source>
        <dbReference type="ARBA" id="ARBA00022679"/>
    </source>
</evidence>
<dbReference type="SUPFAM" id="SSF55729">
    <property type="entry name" value="Acyl-CoA N-acyltransferases (Nat)"/>
    <property type="match status" value="1"/>
</dbReference>
<accession>A0ABX1H8L1</accession>
<evidence type="ECO:0000256" key="1">
    <source>
        <dbReference type="ARBA" id="ARBA00009213"/>
    </source>
</evidence>
<name>A0ABX1H8L1_9ACTN</name>
<dbReference type="InterPro" id="IPR036527">
    <property type="entry name" value="SCP2_sterol-bd_dom_sf"/>
</dbReference>
<comment type="subunit">
    <text evidence="4">Homohexamer; trimer of dimers.</text>
</comment>
<keyword evidence="3 4" id="KW-0012">Acyltransferase</keyword>
<protein>
    <submittedName>
        <fullName evidence="6">GNAT family N-acetyltransferase</fullName>
    </submittedName>
</protein>
<evidence type="ECO:0000256" key="4">
    <source>
        <dbReference type="HAMAP-Rule" id="MF_01812"/>
    </source>
</evidence>
<evidence type="ECO:0000313" key="7">
    <source>
        <dbReference type="Proteomes" id="UP000772196"/>
    </source>
</evidence>
<dbReference type="EMBL" id="JAAWWP010000021">
    <property type="protein sequence ID" value="NKI44721.1"/>
    <property type="molecule type" value="Genomic_DNA"/>
</dbReference>
<proteinExistence type="inferred from homology"/>
<feature type="domain" description="N-acetyltransferase" evidence="5">
    <location>
        <begin position="9"/>
        <end position="160"/>
    </location>
</feature>
<dbReference type="Gene3D" id="3.40.630.30">
    <property type="match status" value="2"/>
</dbReference>
<reference evidence="6 7" key="1">
    <citation type="submission" date="2020-04" db="EMBL/GenBank/DDBJ databases">
        <title>Phylogenetic Diversity and Antibacterial Activity against Ralstonia solanacearum of Endophytic Actinomycete Isolated from Moss.</title>
        <authorList>
            <person name="Zhuang X."/>
        </authorList>
    </citation>
    <scope>NUCLEOTIDE SEQUENCE [LARGE SCALE GENOMIC DNA]</scope>
    <source>
        <strain evidence="6 7">LD120</strain>
    </source>
</reference>
<evidence type="ECO:0000313" key="6">
    <source>
        <dbReference type="EMBL" id="NKI44721.1"/>
    </source>
</evidence>
<gene>
    <name evidence="6" type="ORF">HFV08_26450</name>
</gene>
<feature type="active site" description="Proton donor" evidence="4">
    <location>
        <position position="130"/>
    </location>
</feature>
<dbReference type="NCBIfam" id="NF002367">
    <property type="entry name" value="PRK01346.1-4"/>
    <property type="match status" value="1"/>
</dbReference>
<keyword evidence="7" id="KW-1185">Reference proteome</keyword>
<comment type="caution">
    <text evidence="6">The sequence shown here is derived from an EMBL/GenBank/DDBJ whole genome shotgun (WGS) entry which is preliminary data.</text>
</comment>
<dbReference type="InterPro" id="IPR022902">
    <property type="entry name" value="NAcTrfase_Eis"/>
</dbReference>
<dbReference type="RefSeq" id="WP_168542971.1">
    <property type="nucleotide sequence ID" value="NZ_JAAWWP010000021.1"/>
</dbReference>
<dbReference type="InterPro" id="IPR025559">
    <property type="entry name" value="Eis_dom"/>
</dbReference>
<dbReference type="Proteomes" id="UP000772196">
    <property type="component" value="Unassembled WGS sequence"/>
</dbReference>
<evidence type="ECO:0000259" key="5">
    <source>
        <dbReference type="PROSITE" id="PS51186"/>
    </source>
</evidence>
<feature type="active site" description="Proton acceptor; via carboxylate" evidence="4">
    <location>
        <position position="421"/>
    </location>
</feature>
<dbReference type="InterPro" id="IPR016181">
    <property type="entry name" value="Acyl_CoA_acyltransferase"/>
</dbReference>
<sequence length="421" mass="46331">MSHPDRAGIEIRSIREDEFAAWVRAVNTGFLLTPTPAPETVAHRRRGTDLARTQAAFDEGRMVGNFRSFTQRLTAVGGAEVRADAITNVGVAPTHRRRGILSRMMAADLAAARERGETVATLIAAEYPIYGRYGFGPAASVARWEIQVPRTGLDPRWSRPEGGGRLDLVDAAEIRAHGPGLHERLRSFRHGVVDRDERWWQQATGQSNPPDKPWKEPFHVLYRSARGEVEGYAAYTAEDTWHENKQPLETATVVDLIAVTPVAERALWQYLCSVDWITRVRTGFRAPDDLLPDFLPDVRAARITTLADWLWIRLLDVPGALASRTYAASGALTLEVTDASGLGGAGRYRLTADGSGAECVRTREAAELTVELGDLASLWTGEVSAARLLALGRVREERAGAAAAADSLFRTERRAWCPDVF</sequence>